<evidence type="ECO:0000313" key="2">
    <source>
        <dbReference type="EMBL" id="NJC25642.1"/>
    </source>
</evidence>
<feature type="domain" description="Secretion system C-terminal sorting" evidence="1">
    <location>
        <begin position="10"/>
        <end position="82"/>
    </location>
</feature>
<organism evidence="2 3">
    <name type="scientific">Neolewinella antarctica</name>
    <dbReference type="NCBI Taxonomy" id="442734"/>
    <lineage>
        <taxon>Bacteria</taxon>
        <taxon>Pseudomonadati</taxon>
        <taxon>Bacteroidota</taxon>
        <taxon>Saprospiria</taxon>
        <taxon>Saprospirales</taxon>
        <taxon>Lewinellaceae</taxon>
        <taxon>Neolewinella</taxon>
    </lineage>
</organism>
<name>A0ABX0X8Y7_9BACT</name>
<accession>A0ABX0X8Y7</accession>
<dbReference type="NCBIfam" id="TIGR04183">
    <property type="entry name" value="Por_Secre_tail"/>
    <property type="match status" value="1"/>
</dbReference>
<sequence length="84" mass="9286">MDNFAVTVTPNPTNTGNVSVKVENDKLISYTIISMTGQELYSTMVDFPEEEITLDTKQLSTGLYILRTNLESGNTAVNKIIVKN</sequence>
<proteinExistence type="predicted"/>
<dbReference type="Pfam" id="PF18962">
    <property type="entry name" value="Por_Secre_tail"/>
    <property type="match status" value="1"/>
</dbReference>
<keyword evidence="3" id="KW-1185">Reference proteome</keyword>
<dbReference type="InterPro" id="IPR026444">
    <property type="entry name" value="Secre_tail"/>
</dbReference>
<protein>
    <recommendedName>
        <fullName evidence="1">Secretion system C-terminal sorting domain-containing protein</fullName>
    </recommendedName>
</protein>
<evidence type="ECO:0000259" key="1">
    <source>
        <dbReference type="Pfam" id="PF18962"/>
    </source>
</evidence>
<reference evidence="2 3" key="1">
    <citation type="submission" date="2020-03" db="EMBL/GenBank/DDBJ databases">
        <title>Genomic Encyclopedia of Type Strains, Phase IV (KMG-IV): sequencing the most valuable type-strain genomes for metagenomic binning, comparative biology and taxonomic classification.</title>
        <authorList>
            <person name="Goeker M."/>
        </authorList>
    </citation>
    <scope>NUCLEOTIDE SEQUENCE [LARGE SCALE GENOMIC DNA]</scope>
    <source>
        <strain evidence="2 3">DSM 105096</strain>
    </source>
</reference>
<dbReference type="EMBL" id="JAATJH010000002">
    <property type="protein sequence ID" value="NJC25642.1"/>
    <property type="molecule type" value="Genomic_DNA"/>
</dbReference>
<comment type="caution">
    <text evidence="2">The sequence shown here is derived from an EMBL/GenBank/DDBJ whole genome shotgun (WGS) entry which is preliminary data.</text>
</comment>
<gene>
    <name evidence="2" type="ORF">GGR27_001141</name>
</gene>
<evidence type="ECO:0000313" key="3">
    <source>
        <dbReference type="Proteomes" id="UP000770785"/>
    </source>
</evidence>
<dbReference type="Proteomes" id="UP000770785">
    <property type="component" value="Unassembled WGS sequence"/>
</dbReference>